<organism evidence="4 5">
    <name type="scientific">Pholiota conissans</name>
    <dbReference type="NCBI Taxonomy" id="109636"/>
    <lineage>
        <taxon>Eukaryota</taxon>
        <taxon>Fungi</taxon>
        <taxon>Dikarya</taxon>
        <taxon>Basidiomycota</taxon>
        <taxon>Agaricomycotina</taxon>
        <taxon>Agaricomycetes</taxon>
        <taxon>Agaricomycetidae</taxon>
        <taxon>Agaricales</taxon>
        <taxon>Agaricineae</taxon>
        <taxon>Strophariaceae</taxon>
        <taxon>Pholiota</taxon>
    </lineage>
</organism>
<dbReference type="PROSITE" id="PS50011">
    <property type="entry name" value="PROTEIN_KINASE_DOM"/>
    <property type="match status" value="1"/>
</dbReference>
<proteinExistence type="predicted"/>
<comment type="caution">
    <text evidence="4">The sequence shown here is derived from an EMBL/GenBank/DDBJ whole genome shotgun (WGS) entry which is preliminary data.</text>
</comment>
<evidence type="ECO:0000256" key="2">
    <source>
        <dbReference type="ARBA" id="ARBA00022840"/>
    </source>
</evidence>
<keyword evidence="4" id="KW-0418">Kinase</keyword>
<dbReference type="EMBL" id="MU155579">
    <property type="protein sequence ID" value="KAF9472094.1"/>
    <property type="molecule type" value="Genomic_DNA"/>
</dbReference>
<evidence type="ECO:0000313" key="4">
    <source>
        <dbReference type="EMBL" id="KAF9472094.1"/>
    </source>
</evidence>
<keyword evidence="5" id="KW-1185">Reference proteome</keyword>
<dbReference type="GO" id="GO:0005524">
    <property type="term" value="F:ATP binding"/>
    <property type="evidence" value="ECO:0007669"/>
    <property type="project" value="UniProtKB-KW"/>
</dbReference>
<dbReference type="SUPFAM" id="SSF56112">
    <property type="entry name" value="Protein kinase-like (PK-like)"/>
    <property type="match status" value="1"/>
</dbReference>
<dbReference type="InterPro" id="IPR051681">
    <property type="entry name" value="Ser/Thr_Kinases-Pseudokinases"/>
</dbReference>
<name>A0A9P5YP16_9AGAR</name>
<reference evidence="4" key="1">
    <citation type="submission" date="2020-11" db="EMBL/GenBank/DDBJ databases">
        <authorList>
            <consortium name="DOE Joint Genome Institute"/>
            <person name="Ahrendt S."/>
            <person name="Riley R."/>
            <person name="Andreopoulos W."/>
            <person name="Labutti K."/>
            <person name="Pangilinan J."/>
            <person name="Ruiz-Duenas F.J."/>
            <person name="Barrasa J.M."/>
            <person name="Sanchez-Garcia M."/>
            <person name="Camarero S."/>
            <person name="Miyauchi S."/>
            <person name="Serrano A."/>
            <person name="Linde D."/>
            <person name="Babiker R."/>
            <person name="Drula E."/>
            <person name="Ayuso-Fernandez I."/>
            <person name="Pacheco R."/>
            <person name="Padilla G."/>
            <person name="Ferreira P."/>
            <person name="Barriuso J."/>
            <person name="Kellner H."/>
            <person name="Castanera R."/>
            <person name="Alfaro M."/>
            <person name="Ramirez L."/>
            <person name="Pisabarro A.G."/>
            <person name="Kuo A."/>
            <person name="Tritt A."/>
            <person name="Lipzen A."/>
            <person name="He G."/>
            <person name="Yan M."/>
            <person name="Ng V."/>
            <person name="Cullen D."/>
            <person name="Martin F."/>
            <person name="Rosso M.-N."/>
            <person name="Henrissat B."/>
            <person name="Hibbett D."/>
            <person name="Martinez A.T."/>
            <person name="Grigoriev I.V."/>
        </authorList>
    </citation>
    <scope>NUCLEOTIDE SEQUENCE</scope>
    <source>
        <strain evidence="4">CIRM-BRFM 674</strain>
    </source>
</reference>
<dbReference type="InterPro" id="IPR008266">
    <property type="entry name" value="Tyr_kinase_AS"/>
</dbReference>
<evidence type="ECO:0000259" key="3">
    <source>
        <dbReference type="PROSITE" id="PS50011"/>
    </source>
</evidence>
<evidence type="ECO:0000313" key="5">
    <source>
        <dbReference type="Proteomes" id="UP000807469"/>
    </source>
</evidence>
<dbReference type="AlphaFoldDB" id="A0A9P5YP16"/>
<keyword evidence="2" id="KW-0067">ATP-binding</keyword>
<dbReference type="InterPro" id="IPR011009">
    <property type="entry name" value="Kinase-like_dom_sf"/>
</dbReference>
<dbReference type="PIRSF" id="PIRSF000654">
    <property type="entry name" value="Integrin-linked_kinase"/>
    <property type="match status" value="1"/>
</dbReference>
<dbReference type="PANTHER" id="PTHR44329:SF298">
    <property type="entry name" value="MIXED LINEAGE KINASE DOMAIN-LIKE PROTEIN"/>
    <property type="match status" value="1"/>
</dbReference>
<keyword evidence="4" id="KW-0808">Transferase</keyword>
<dbReference type="Proteomes" id="UP000807469">
    <property type="component" value="Unassembled WGS sequence"/>
</dbReference>
<gene>
    <name evidence="4" type="ORF">BDN70DRAFT_887392</name>
</gene>
<dbReference type="OrthoDB" id="346907at2759"/>
<dbReference type="InterPro" id="IPR001245">
    <property type="entry name" value="Ser-Thr/Tyr_kinase_cat_dom"/>
</dbReference>
<keyword evidence="1" id="KW-0547">Nucleotide-binding</keyword>
<protein>
    <submittedName>
        <fullName evidence="4">Kinase-like protein</fullName>
    </submittedName>
</protein>
<sequence length="236" mass="26532">MSQKALRREMRIWGNLEHPNIVLLHGIIDHPEKHGCYAMVCQWMSQRTIIEYLADRPNFNFRSRLNICLDIAHGLSYLHEQKVIHGDLSPVNVLMDADVAHLSDFGLSNVIAELQGPSFYISENSGAARWAAPELLRPAYHEGIEINPVLTPACDVYSFASVAFYVITGSTPYSGKRSNNNIIAEIVLSTGRYKAPPKPAESLLTDACWDILMMCWALDPAVRPDIAEVERCLRRL</sequence>
<accession>A0A9P5YP16</accession>
<feature type="domain" description="Protein kinase" evidence="3">
    <location>
        <begin position="1"/>
        <end position="236"/>
    </location>
</feature>
<dbReference type="InterPro" id="IPR000719">
    <property type="entry name" value="Prot_kinase_dom"/>
</dbReference>
<dbReference type="PROSITE" id="PS00109">
    <property type="entry name" value="PROTEIN_KINASE_TYR"/>
    <property type="match status" value="1"/>
</dbReference>
<dbReference type="GO" id="GO:0004674">
    <property type="term" value="F:protein serine/threonine kinase activity"/>
    <property type="evidence" value="ECO:0007669"/>
    <property type="project" value="TreeGrafter"/>
</dbReference>
<dbReference type="PANTHER" id="PTHR44329">
    <property type="entry name" value="SERINE/THREONINE-PROTEIN KINASE TNNI3K-RELATED"/>
    <property type="match status" value="1"/>
</dbReference>
<evidence type="ECO:0000256" key="1">
    <source>
        <dbReference type="ARBA" id="ARBA00022741"/>
    </source>
</evidence>
<dbReference type="Pfam" id="PF07714">
    <property type="entry name" value="PK_Tyr_Ser-Thr"/>
    <property type="match status" value="1"/>
</dbReference>
<dbReference type="Gene3D" id="1.10.510.10">
    <property type="entry name" value="Transferase(Phosphotransferase) domain 1"/>
    <property type="match status" value="1"/>
</dbReference>